<protein>
    <submittedName>
        <fullName evidence="1">Uncharacterized protein</fullName>
    </submittedName>
</protein>
<reference evidence="1" key="1">
    <citation type="submission" date="2019-02" db="EMBL/GenBank/DDBJ databases">
        <authorList>
            <person name="Gruber-Vodicka R. H."/>
            <person name="Seah K. B. B."/>
        </authorList>
    </citation>
    <scope>NUCLEOTIDE SEQUENCE</scope>
    <source>
        <strain evidence="1">BECK_S312</strain>
        <strain evidence="2">BECK_S426</strain>
    </source>
</reference>
<dbReference type="AlphaFoldDB" id="A0A450WEL5"/>
<organism evidence="1">
    <name type="scientific">Candidatus Kentrum sp. LPFa</name>
    <dbReference type="NCBI Taxonomy" id="2126335"/>
    <lineage>
        <taxon>Bacteria</taxon>
        <taxon>Pseudomonadati</taxon>
        <taxon>Pseudomonadota</taxon>
        <taxon>Gammaproteobacteria</taxon>
        <taxon>Candidatus Kentrum</taxon>
    </lineage>
</organism>
<accession>A0A450WEL5</accession>
<name>A0A450WEL5_9GAMM</name>
<gene>
    <name evidence="1" type="ORF">BECKLPF1236A_GA0070988_101276</name>
    <name evidence="2" type="ORF">BECKLPF1236C_GA0070990_101197</name>
</gene>
<dbReference type="EMBL" id="CAADFM010000127">
    <property type="protein sequence ID" value="VFK15506.1"/>
    <property type="molecule type" value="Genomic_DNA"/>
</dbReference>
<sequence>MTASAMAAARGLVSMLRKIELNSQTKDSQNQFIRRYPTLTLRLMKYFVDGPRAQHLLGPIQQGVDIGFIDTLAIGIREFLTELCLQ</sequence>
<evidence type="ECO:0000313" key="2">
    <source>
        <dbReference type="EMBL" id="VFK30755.1"/>
    </source>
</evidence>
<evidence type="ECO:0000313" key="1">
    <source>
        <dbReference type="EMBL" id="VFK15506.1"/>
    </source>
</evidence>
<dbReference type="EMBL" id="CAADFP010000119">
    <property type="protein sequence ID" value="VFK30755.1"/>
    <property type="molecule type" value="Genomic_DNA"/>
</dbReference>
<proteinExistence type="predicted"/>